<protein>
    <submittedName>
        <fullName evidence="4">Pepsin inhibitor-3-like repeated domain-containing protein</fullName>
    </submittedName>
</protein>
<dbReference type="Pfam" id="PF06394">
    <property type="entry name" value="Pepsin-I3"/>
    <property type="match status" value="1"/>
</dbReference>
<evidence type="ECO:0000313" key="3">
    <source>
        <dbReference type="Proteomes" id="UP000887569"/>
    </source>
</evidence>
<evidence type="ECO:0000256" key="1">
    <source>
        <dbReference type="SAM" id="Phobius"/>
    </source>
</evidence>
<sequence>ASLQSIFLIVNVVIASYKIMNAIIILFFVSVSTASFYNFSDGSCVIMNGHLYVNGVDKGPLTPEQLQQLQAYNEEVRKWSAALQRSIEDSFPWNPKNPESRKFPWNPFGEGAPQAPNFGNNWPFGPNNNPFSYGNNLQIRGRRSAVPPFPNRPAFCNQ</sequence>
<feature type="domain" description="Pepsin inhibitor-3-like repeated" evidence="2">
    <location>
        <begin position="29"/>
        <end position="89"/>
    </location>
</feature>
<name>A0A915B6R7_PARUN</name>
<dbReference type="AlphaFoldDB" id="A0A915B6R7"/>
<keyword evidence="1" id="KW-0812">Transmembrane</keyword>
<keyword evidence="1" id="KW-0472">Membrane</keyword>
<organism evidence="3 4">
    <name type="scientific">Parascaris univalens</name>
    <name type="common">Nematode worm</name>
    <dbReference type="NCBI Taxonomy" id="6257"/>
    <lineage>
        <taxon>Eukaryota</taxon>
        <taxon>Metazoa</taxon>
        <taxon>Ecdysozoa</taxon>
        <taxon>Nematoda</taxon>
        <taxon>Chromadorea</taxon>
        <taxon>Rhabditida</taxon>
        <taxon>Spirurina</taxon>
        <taxon>Ascaridomorpha</taxon>
        <taxon>Ascaridoidea</taxon>
        <taxon>Ascarididae</taxon>
        <taxon>Parascaris</taxon>
    </lineage>
</organism>
<dbReference type="Gene3D" id="3.30.1120.50">
    <property type="entry name" value="Pepsin inhibitor-3"/>
    <property type="match status" value="1"/>
</dbReference>
<accession>A0A915B6R7</accession>
<dbReference type="Proteomes" id="UP000887569">
    <property type="component" value="Unplaced"/>
</dbReference>
<keyword evidence="1" id="KW-1133">Transmembrane helix</keyword>
<evidence type="ECO:0000259" key="2">
    <source>
        <dbReference type="Pfam" id="PF06394"/>
    </source>
</evidence>
<evidence type="ECO:0000313" key="4">
    <source>
        <dbReference type="WBParaSite" id="PgR029_g033_t02"/>
    </source>
</evidence>
<keyword evidence="3" id="KW-1185">Reference proteome</keyword>
<dbReference type="WBParaSite" id="PgR029_g033_t02">
    <property type="protein sequence ID" value="PgR029_g033_t02"/>
    <property type="gene ID" value="PgR029_g033"/>
</dbReference>
<dbReference type="SUPFAM" id="SSF55149">
    <property type="entry name" value="Pepsin inhibitor-3"/>
    <property type="match status" value="1"/>
</dbReference>
<reference evidence="4" key="1">
    <citation type="submission" date="2022-11" db="UniProtKB">
        <authorList>
            <consortium name="WormBaseParasite"/>
        </authorList>
    </citation>
    <scope>IDENTIFICATION</scope>
</reference>
<proteinExistence type="predicted"/>
<dbReference type="InterPro" id="IPR038412">
    <property type="entry name" value="Pepsin-I3_sf"/>
</dbReference>
<dbReference type="InterPro" id="IPR010480">
    <property type="entry name" value="Pepsin-I3"/>
</dbReference>
<feature type="transmembrane region" description="Helical" evidence="1">
    <location>
        <begin position="6"/>
        <end position="29"/>
    </location>
</feature>